<accession>A0AAN9M602</accession>
<keyword evidence="3" id="KW-1185">Reference proteome</keyword>
<keyword evidence="1" id="KW-1133">Transmembrane helix</keyword>
<keyword evidence="1" id="KW-0472">Membrane</keyword>
<feature type="transmembrane region" description="Helical" evidence="1">
    <location>
        <begin position="172"/>
        <end position="190"/>
    </location>
</feature>
<comment type="caution">
    <text evidence="2">The sequence shown here is derived from an EMBL/GenBank/DDBJ whole genome shotgun (WGS) entry which is preliminary data.</text>
</comment>
<reference evidence="2 3" key="1">
    <citation type="submission" date="2024-01" db="EMBL/GenBank/DDBJ databases">
        <title>The genomes of 5 underutilized Papilionoideae crops provide insights into root nodulation and disease resistanc.</title>
        <authorList>
            <person name="Jiang F."/>
        </authorList>
    </citation>
    <scope>NUCLEOTIDE SEQUENCE [LARGE SCALE GENOMIC DNA]</scope>
    <source>
        <strain evidence="2">JINMINGXINNONG_FW02</strain>
        <tissue evidence="2">Leaves</tissue>
    </source>
</reference>
<organism evidence="2 3">
    <name type="scientific">Phaseolus coccineus</name>
    <name type="common">Scarlet runner bean</name>
    <name type="synonym">Phaseolus multiflorus</name>
    <dbReference type="NCBI Taxonomy" id="3886"/>
    <lineage>
        <taxon>Eukaryota</taxon>
        <taxon>Viridiplantae</taxon>
        <taxon>Streptophyta</taxon>
        <taxon>Embryophyta</taxon>
        <taxon>Tracheophyta</taxon>
        <taxon>Spermatophyta</taxon>
        <taxon>Magnoliopsida</taxon>
        <taxon>eudicotyledons</taxon>
        <taxon>Gunneridae</taxon>
        <taxon>Pentapetalae</taxon>
        <taxon>rosids</taxon>
        <taxon>fabids</taxon>
        <taxon>Fabales</taxon>
        <taxon>Fabaceae</taxon>
        <taxon>Papilionoideae</taxon>
        <taxon>50 kb inversion clade</taxon>
        <taxon>NPAAA clade</taxon>
        <taxon>indigoferoid/millettioid clade</taxon>
        <taxon>Phaseoleae</taxon>
        <taxon>Phaseolus</taxon>
    </lineage>
</organism>
<evidence type="ECO:0000256" key="1">
    <source>
        <dbReference type="SAM" id="Phobius"/>
    </source>
</evidence>
<protein>
    <submittedName>
        <fullName evidence="2">Uncharacterized protein</fullName>
    </submittedName>
</protein>
<name>A0AAN9M602_PHACN</name>
<evidence type="ECO:0000313" key="2">
    <source>
        <dbReference type="EMBL" id="KAK7348041.1"/>
    </source>
</evidence>
<dbReference type="AlphaFoldDB" id="A0AAN9M602"/>
<gene>
    <name evidence="2" type="ORF">VNO80_22590</name>
</gene>
<evidence type="ECO:0000313" key="3">
    <source>
        <dbReference type="Proteomes" id="UP001374584"/>
    </source>
</evidence>
<sequence>MKEPQTTYKTYARSLEKWNRGSKDPPNFKKIANKCLNAALTSISEAPVDSSSVSEISYANTREDVNISLVEEGLPETLLLSEKIIKEVGIDTIKSLDAYELDSAMSTSIESEIAGVDLRNAKPKVLKSHNDAPQHKRLEDEITKYVIEDLYAKTVLEDFDRSCRVMSAKNRMVFLCFCIWLIGVLAIFLFPSDIDCLYKGPLPT</sequence>
<proteinExistence type="predicted"/>
<dbReference type="Proteomes" id="UP001374584">
    <property type="component" value="Unassembled WGS sequence"/>
</dbReference>
<keyword evidence="1" id="KW-0812">Transmembrane</keyword>
<dbReference type="EMBL" id="JAYMYR010000008">
    <property type="protein sequence ID" value="KAK7348041.1"/>
    <property type="molecule type" value="Genomic_DNA"/>
</dbReference>